<dbReference type="Proteomes" id="UP001596074">
    <property type="component" value="Unassembled WGS sequence"/>
</dbReference>
<gene>
    <name evidence="3" type="ORF">ACFPZN_16350</name>
</gene>
<dbReference type="InterPro" id="IPR050259">
    <property type="entry name" value="SDR"/>
</dbReference>
<dbReference type="PANTHER" id="PTHR42879:SF2">
    <property type="entry name" value="3-OXOACYL-[ACYL-CARRIER-PROTEIN] REDUCTASE FABG"/>
    <property type="match status" value="1"/>
</dbReference>
<dbReference type="Gene3D" id="3.40.50.720">
    <property type="entry name" value="NAD(P)-binding Rossmann-like Domain"/>
    <property type="match status" value="1"/>
</dbReference>
<dbReference type="PRINTS" id="PR00080">
    <property type="entry name" value="SDRFAMILY"/>
</dbReference>
<dbReference type="PROSITE" id="PS00061">
    <property type="entry name" value="ADH_SHORT"/>
    <property type="match status" value="1"/>
</dbReference>
<dbReference type="EMBL" id="JBHSON010000020">
    <property type="protein sequence ID" value="MFC5747200.1"/>
    <property type="molecule type" value="Genomic_DNA"/>
</dbReference>
<dbReference type="SUPFAM" id="SSF51735">
    <property type="entry name" value="NAD(P)-binding Rossmann-fold domains"/>
    <property type="match status" value="1"/>
</dbReference>
<dbReference type="InterPro" id="IPR020904">
    <property type="entry name" value="Sc_DH/Rdtase_CS"/>
</dbReference>
<reference evidence="4" key="1">
    <citation type="journal article" date="2019" name="Int. J. Syst. Evol. Microbiol.">
        <title>The Global Catalogue of Microorganisms (GCM) 10K type strain sequencing project: providing services to taxonomists for standard genome sequencing and annotation.</title>
        <authorList>
            <consortium name="The Broad Institute Genomics Platform"/>
            <consortium name="The Broad Institute Genome Sequencing Center for Infectious Disease"/>
            <person name="Wu L."/>
            <person name="Ma J."/>
        </authorList>
    </citation>
    <scope>NUCLEOTIDE SEQUENCE [LARGE SCALE GENOMIC DNA]</scope>
    <source>
        <strain evidence="4">KCTC 42087</strain>
    </source>
</reference>
<evidence type="ECO:0000313" key="3">
    <source>
        <dbReference type="EMBL" id="MFC5747200.1"/>
    </source>
</evidence>
<comment type="caution">
    <text evidence="3">The sequence shown here is derived from an EMBL/GenBank/DDBJ whole genome shotgun (WGS) entry which is preliminary data.</text>
</comment>
<dbReference type="InterPro" id="IPR036291">
    <property type="entry name" value="NAD(P)-bd_dom_sf"/>
</dbReference>
<name>A0ABW1A251_9ACTN</name>
<evidence type="ECO:0000256" key="1">
    <source>
        <dbReference type="ARBA" id="ARBA00006484"/>
    </source>
</evidence>
<accession>A0ABW1A251</accession>
<organism evidence="3 4">
    <name type="scientific">Actinomadura rugatobispora</name>
    <dbReference type="NCBI Taxonomy" id="1994"/>
    <lineage>
        <taxon>Bacteria</taxon>
        <taxon>Bacillati</taxon>
        <taxon>Actinomycetota</taxon>
        <taxon>Actinomycetes</taxon>
        <taxon>Streptosporangiales</taxon>
        <taxon>Thermomonosporaceae</taxon>
        <taxon>Actinomadura</taxon>
    </lineage>
</organism>
<dbReference type="PRINTS" id="PR00081">
    <property type="entry name" value="GDHRDH"/>
</dbReference>
<comment type="similarity">
    <text evidence="1 2">Belongs to the short-chain dehydrogenases/reductases (SDR) family.</text>
</comment>
<evidence type="ECO:0000256" key="2">
    <source>
        <dbReference type="RuleBase" id="RU000363"/>
    </source>
</evidence>
<protein>
    <submittedName>
        <fullName evidence="3">SDR family oxidoreductase</fullName>
    </submittedName>
</protein>
<dbReference type="InterPro" id="IPR002347">
    <property type="entry name" value="SDR_fam"/>
</dbReference>
<dbReference type="Pfam" id="PF00106">
    <property type="entry name" value="adh_short"/>
    <property type="match status" value="1"/>
</dbReference>
<sequence>MPIDKVALVTGGGRGIGGAVSRRLAEEGFAVAVNYSRSADGAQAVVKEIEARGGRAVAVRADISVAEEAAGLVAATTELLGAPTVLVNNAGINENASARSLGPRAWDRVLGVNLHGAYYCTHAALPGMYAAGWGRVIFFGSPSGGRSIAPTMTAYAAAKAGIVAMTKVLAKEVARRGITANTIVPGFVDTDMVRDAGGGSSDIMHETWPEIPAAAIADAVAFLVSDQAAYVSGEELGVWLGGPVR</sequence>
<evidence type="ECO:0000313" key="4">
    <source>
        <dbReference type="Proteomes" id="UP001596074"/>
    </source>
</evidence>
<dbReference type="PANTHER" id="PTHR42879">
    <property type="entry name" value="3-OXOACYL-(ACYL-CARRIER-PROTEIN) REDUCTASE"/>
    <property type="match status" value="1"/>
</dbReference>
<proteinExistence type="inferred from homology"/>
<dbReference type="RefSeq" id="WP_378282817.1">
    <property type="nucleotide sequence ID" value="NZ_JBHSON010000020.1"/>
</dbReference>
<keyword evidence="4" id="KW-1185">Reference proteome</keyword>